<accession>A0A939PIQ9</accession>
<name>A0A939PIQ9_9ACTN</name>
<dbReference type="GO" id="GO:0003677">
    <property type="term" value="F:DNA binding"/>
    <property type="evidence" value="ECO:0007669"/>
    <property type="project" value="UniProtKB-UniRule"/>
</dbReference>
<dbReference type="PANTHER" id="PTHR47506:SF3">
    <property type="entry name" value="HTH-TYPE TRANSCRIPTIONAL REGULATOR LMRA"/>
    <property type="match status" value="1"/>
</dbReference>
<evidence type="ECO:0000313" key="7">
    <source>
        <dbReference type="Proteomes" id="UP000669179"/>
    </source>
</evidence>
<dbReference type="EMBL" id="JAGEOJ010000019">
    <property type="protein sequence ID" value="MBO2453170.1"/>
    <property type="molecule type" value="Genomic_DNA"/>
</dbReference>
<dbReference type="InterPro" id="IPR001647">
    <property type="entry name" value="HTH_TetR"/>
</dbReference>
<dbReference type="PANTHER" id="PTHR47506">
    <property type="entry name" value="TRANSCRIPTIONAL REGULATORY PROTEIN"/>
    <property type="match status" value="1"/>
</dbReference>
<organism evidence="6 7">
    <name type="scientific">Actinomadura barringtoniae</name>
    <dbReference type="NCBI Taxonomy" id="1427535"/>
    <lineage>
        <taxon>Bacteria</taxon>
        <taxon>Bacillati</taxon>
        <taxon>Actinomycetota</taxon>
        <taxon>Actinomycetes</taxon>
        <taxon>Streptosporangiales</taxon>
        <taxon>Thermomonosporaceae</taxon>
        <taxon>Actinomadura</taxon>
    </lineage>
</organism>
<reference evidence="6" key="1">
    <citation type="submission" date="2021-03" db="EMBL/GenBank/DDBJ databases">
        <authorList>
            <person name="Kanchanasin P."/>
            <person name="Saeng-In P."/>
            <person name="Phongsopitanun W."/>
            <person name="Yuki M."/>
            <person name="Kudo T."/>
            <person name="Ohkuma M."/>
            <person name="Tanasupawat S."/>
        </authorList>
    </citation>
    <scope>NUCLEOTIDE SEQUENCE</scope>
    <source>
        <strain evidence="6">GKU 128</strain>
    </source>
</reference>
<sequence>MPPHKRSQVRGPAVRDELVMAADELFTAKGAGNVGVDEIAATSGIAKSTLYRWFPTKDDLVVAYLRRRDAAFWQVWDTIAADHAGRPADELIAQLEWIRDYIAMPEFRGCPFLNITAEFADAGHRARTAAQINKVELRRRLTTLAEQLGITDPPALADQLVLVVDGAFATSQVFGADGPQNHLVEAGRALISVHLGATQNG</sequence>
<dbReference type="PRINTS" id="PR00455">
    <property type="entry name" value="HTHTETR"/>
</dbReference>
<dbReference type="RefSeq" id="WP_208261189.1">
    <property type="nucleotide sequence ID" value="NZ_JAGEOJ010000019.1"/>
</dbReference>
<dbReference type="InterPro" id="IPR009057">
    <property type="entry name" value="Homeodomain-like_sf"/>
</dbReference>
<keyword evidence="7" id="KW-1185">Reference proteome</keyword>
<comment type="caution">
    <text evidence="6">The sequence shown here is derived from an EMBL/GenBank/DDBJ whole genome shotgun (WGS) entry which is preliminary data.</text>
</comment>
<proteinExistence type="predicted"/>
<gene>
    <name evidence="6" type="ORF">J4573_39175</name>
</gene>
<dbReference type="SUPFAM" id="SSF46689">
    <property type="entry name" value="Homeodomain-like"/>
    <property type="match status" value="1"/>
</dbReference>
<keyword evidence="2 4" id="KW-0238">DNA-binding</keyword>
<dbReference type="Pfam" id="PF00440">
    <property type="entry name" value="TetR_N"/>
    <property type="match status" value="1"/>
</dbReference>
<feature type="domain" description="HTH tetR-type" evidence="5">
    <location>
        <begin position="12"/>
        <end position="72"/>
    </location>
</feature>
<evidence type="ECO:0000256" key="4">
    <source>
        <dbReference type="PROSITE-ProRule" id="PRU00335"/>
    </source>
</evidence>
<dbReference type="SUPFAM" id="SSF48498">
    <property type="entry name" value="Tetracyclin repressor-like, C-terminal domain"/>
    <property type="match status" value="1"/>
</dbReference>
<evidence type="ECO:0000256" key="1">
    <source>
        <dbReference type="ARBA" id="ARBA00023015"/>
    </source>
</evidence>
<evidence type="ECO:0000259" key="5">
    <source>
        <dbReference type="PROSITE" id="PS50977"/>
    </source>
</evidence>
<evidence type="ECO:0000256" key="2">
    <source>
        <dbReference type="ARBA" id="ARBA00023125"/>
    </source>
</evidence>
<keyword evidence="1" id="KW-0805">Transcription regulation</keyword>
<dbReference type="InterPro" id="IPR036271">
    <property type="entry name" value="Tet_transcr_reg_TetR-rel_C_sf"/>
</dbReference>
<dbReference type="AlphaFoldDB" id="A0A939PIQ9"/>
<dbReference type="PROSITE" id="PS50977">
    <property type="entry name" value="HTH_TETR_2"/>
    <property type="match status" value="1"/>
</dbReference>
<protein>
    <submittedName>
        <fullName evidence="6">TetR/AcrR family transcriptional regulator</fullName>
    </submittedName>
</protein>
<feature type="DNA-binding region" description="H-T-H motif" evidence="4">
    <location>
        <begin position="35"/>
        <end position="54"/>
    </location>
</feature>
<dbReference type="Gene3D" id="1.10.357.10">
    <property type="entry name" value="Tetracycline Repressor, domain 2"/>
    <property type="match status" value="1"/>
</dbReference>
<keyword evidence="3" id="KW-0804">Transcription</keyword>
<evidence type="ECO:0000313" key="6">
    <source>
        <dbReference type="EMBL" id="MBO2453170.1"/>
    </source>
</evidence>
<evidence type="ECO:0000256" key="3">
    <source>
        <dbReference type="ARBA" id="ARBA00023163"/>
    </source>
</evidence>
<dbReference type="Proteomes" id="UP000669179">
    <property type="component" value="Unassembled WGS sequence"/>
</dbReference>